<sequence>MRRIHCTVDSNEDFYGLPVRTLVHDKVKFGPVDVEVRIGPIIGAHEYVVLTRWFGKPTWSESWRLGELSGFREEFSRSHYKPHFKRYLQAISDLVDQAGRVEARENGEAV</sequence>
<dbReference type="HOGENOM" id="CLU_2166929_0_0_7"/>
<dbReference type="STRING" id="694327.DFW101_0900"/>
<evidence type="ECO:0000313" key="1">
    <source>
        <dbReference type="EMBL" id="EHJ46916.1"/>
    </source>
</evidence>
<name>G7Q5X9_9BACT</name>
<proteinExistence type="predicted"/>
<reference evidence="2" key="1">
    <citation type="journal article" date="2015" name="Genome Announc.">
        <title>High-Quality Draft Genome Sequence of Desulfovibrio carbinoliphilus FW-101-2B, an Organic Acid-Oxidizing Sulfate-Reducing Bacterium Isolated from Uranium(VI)-Contaminated Groundwater.</title>
        <authorList>
            <person name="Ramsay B.D."/>
            <person name="Hwang C."/>
            <person name="Woo H.L."/>
            <person name="Carroll S.L."/>
            <person name="Lucas S."/>
            <person name="Han J."/>
            <person name="Lapidus A.L."/>
            <person name="Cheng J.F."/>
            <person name="Goodwin L.A."/>
            <person name="Pitluck S."/>
            <person name="Peters L."/>
            <person name="Chertkov O."/>
            <person name="Held B."/>
            <person name="Detter J.C."/>
            <person name="Han C.S."/>
            <person name="Tapia R."/>
            <person name="Land M.L."/>
            <person name="Hauser L.J."/>
            <person name="Kyrpides N.C."/>
            <person name="Ivanova N.N."/>
            <person name="Mikhailova N."/>
            <person name="Pagani I."/>
            <person name="Woyke T."/>
            <person name="Arkin A.P."/>
            <person name="Dehal P."/>
            <person name="Chivian D."/>
            <person name="Criddle C.S."/>
            <person name="Wu W."/>
            <person name="Chakraborty R."/>
            <person name="Hazen T.C."/>
            <person name="Fields M.W."/>
        </authorList>
    </citation>
    <scope>NUCLEOTIDE SEQUENCE [LARGE SCALE GENOMIC DNA]</scope>
    <source>
        <strain evidence="2">FW-101-2B</strain>
    </source>
</reference>
<dbReference type="EMBL" id="CM001368">
    <property type="protein sequence ID" value="EHJ46916.1"/>
    <property type="molecule type" value="Genomic_DNA"/>
</dbReference>
<protein>
    <submittedName>
        <fullName evidence="1">Uncharacterized protein</fullName>
    </submittedName>
</protein>
<accession>G7Q5X9</accession>
<evidence type="ECO:0000313" key="2">
    <source>
        <dbReference type="Proteomes" id="UP000004662"/>
    </source>
</evidence>
<dbReference type="AlphaFoldDB" id="G7Q5X9"/>
<keyword evidence="2" id="KW-1185">Reference proteome</keyword>
<organism evidence="1 2">
    <name type="scientific">Solidesulfovibrio carbinoliphilus subsp. oakridgensis</name>
    <dbReference type="NCBI Taxonomy" id="694327"/>
    <lineage>
        <taxon>Bacteria</taxon>
        <taxon>Pseudomonadati</taxon>
        <taxon>Thermodesulfobacteriota</taxon>
        <taxon>Desulfovibrionia</taxon>
        <taxon>Desulfovibrionales</taxon>
        <taxon>Desulfovibrionaceae</taxon>
        <taxon>Solidesulfovibrio</taxon>
    </lineage>
</organism>
<dbReference type="Proteomes" id="UP000004662">
    <property type="component" value="Chromosome"/>
</dbReference>
<dbReference type="RefSeq" id="WP_009180337.1">
    <property type="nucleotide sequence ID" value="NZ_CM001368.1"/>
</dbReference>
<gene>
    <name evidence="1" type="ORF">DFW101_0900</name>
</gene>